<gene>
    <name evidence="2" type="ORF">C9I98_21695</name>
</gene>
<dbReference type="Pfam" id="PF04607">
    <property type="entry name" value="RelA_SpoT"/>
    <property type="match status" value="1"/>
</dbReference>
<dbReference type="Gene3D" id="3.30.460.10">
    <property type="entry name" value="Beta Polymerase, domain 2"/>
    <property type="match status" value="1"/>
</dbReference>
<comment type="caution">
    <text evidence="2">The sequence shown here is derived from an EMBL/GenBank/DDBJ whole genome shotgun (WGS) entry which is preliminary data.</text>
</comment>
<evidence type="ECO:0000259" key="1">
    <source>
        <dbReference type="SMART" id="SM00954"/>
    </source>
</evidence>
<sequence>MSTQEFHNQKVVAVVQENMHHYELLKDRLESILVRDKTLKKLIHSLKYRFKDMDHLDEKITRKNEELDRKGEPLITPENVFDKITDIAGVRALHLHMSQFASIHSALMQYVENGELALYEAPKAYSWDPEYVQQFRELGIDAQHKDSLYTSVHYVFKFRPDNPYTCELQVRTLFEEVWGEIDHTVNYPVASENLAIQEQLKVLARVVSAGTRLSDSIFKVQAEVTTNRE</sequence>
<dbReference type="PANTHER" id="PTHR41773:SF1">
    <property type="entry name" value="RELA_SPOT DOMAIN-CONTAINING PROTEIN"/>
    <property type="match status" value="1"/>
</dbReference>
<dbReference type="Proteomes" id="UP000241771">
    <property type="component" value="Unassembled WGS sequence"/>
</dbReference>
<evidence type="ECO:0000313" key="2">
    <source>
        <dbReference type="EMBL" id="PSW14801.1"/>
    </source>
</evidence>
<accession>A0A2T3NIJ4</accession>
<dbReference type="OrthoDB" id="9801824at2"/>
<dbReference type="GO" id="GO:0015969">
    <property type="term" value="P:guanosine tetraphosphate metabolic process"/>
    <property type="evidence" value="ECO:0007669"/>
    <property type="project" value="InterPro"/>
</dbReference>
<dbReference type="PANTHER" id="PTHR41773">
    <property type="entry name" value="GTP PYROPHOSPHATASE-RELATED"/>
    <property type="match status" value="1"/>
</dbReference>
<dbReference type="EMBL" id="PYMA01000018">
    <property type="protein sequence ID" value="PSW14801.1"/>
    <property type="molecule type" value="Genomic_DNA"/>
</dbReference>
<dbReference type="InterPro" id="IPR043519">
    <property type="entry name" value="NT_sf"/>
</dbReference>
<dbReference type="RefSeq" id="WP_036818137.1">
    <property type="nucleotide sequence ID" value="NZ_JGVO01000127.1"/>
</dbReference>
<dbReference type="CDD" id="cd05399">
    <property type="entry name" value="NT_Rel-Spo_like"/>
    <property type="match status" value="1"/>
</dbReference>
<proteinExistence type="predicted"/>
<protein>
    <submittedName>
        <fullName evidence="2">(P)ppGpp synthetase</fullName>
    </submittedName>
</protein>
<evidence type="ECO:0000313" key="3">
    <source>
        <dbReference type="Proteomes" id="UP000241771"/>
    </source>
</evidence>
<keyword evidence="3" id="KW-1185">Reference proteome</keyword>
<dbReference type="InterPro" id="IPR007685">
    <property type="entry name" value="RelA_SpoT"/>
</dbReference>
<organism evidence="2 3">
    <name type="scientific">Photobacterium sanctipauli</name>
    <dbReference type="NCBI Taxonomy" id="1342794"/>
    <lineage>
        <taxon>Bacteria</taxon>
        <taxon>Pseudomonadati</taxon>
        <taxon>Pseudomonadota</taxon>
        <taxon>Gammaproteobacteria</taxon>
        <taxon>Vibrionales</taxon>
        <taxon>Vibrionaceae</taxon>
        <taxon>Photobacterium</taxon>
    </lineage>
</organism>
<reference evidence="2 3" key="1">
    <citation type="submission" date="2018-01" db="EMBL/GenBank/DDBJ databases">
        <title>Whole genome sequencing of Histamine producing bacteria.</title>
        <authorList>
            <person name="Butler K."/>
        </authorList>
    </citation>
    <scope>NUCLEOTIDE SEQUENCE [LARGE SCALE GENOMIC DNA]</scope>
    <source>
        <strain evidence="2 3">DSM 100436</strain>
    </source>
</reference>
<feature type="domain" description="RelA/SpoT" evidence="1">
    <location>
        <begin position="48"/>
        <end position="193"/>
    </location>
</feature>
<dbReference type="AlphaFoldDB" id="A0A2T3NIJ4"/>
<name>A0A2T3NIJ4_9GAMM</name>
<dbReference type="SUPFAM" id="SSF81301">
    <property type="entry name" value="Nucleotidyltransferase"/>
    <property type="match status" value="1"/>
</dbReference>
<dbReference type="SMART" id="SM00954">
    <property type="entry name" value="RelA_SpoT"/>
    <property type="match status" value="1"/>
</dbReference>